<dbReference type="EnsemblPlants" id="AUR62003797-RA">
    <property type="protein sequence ID" value="AUR62003797-RA:cds"/>
    <property type="gene ID" value="AUR62003797"/>
</dbReference>
<dbReference type="Gramene" id="AUR62003797-RA">
    <property type="protein sequence ID" value="AUR62003797-RA:cds"/>
    <property type="gene ID" value="AUR62003797"/>
</dbReference>
<dbReference type="RefSeq" id="XP_021714175.1">
    <property type="nucleotide sequence ID" value="XM_021858483.1"/>
</dbReference>
<dbReference type="OMA" id="INAPCES"/>
<dbReference type="GeneID" id="110682213"/>
<keyword evidence="3" id="KW-1185">Reference proteome</keyword>
<dbReference type="AlphaFoldDB" id="A0A803KXN8"/>
<gene>
    <name evidence="2" type="primary">LOC110682213</name>
</gene>
<name>A0A803KXN8_CHEQI</name>
<keyword evidence="1" id="KW-0812">Transmembrane</keyword>
<dbReference type="KEGG" id="cqi:110682213"/>
<reference evidence="2" key="2">
    <citation type="submission" date="2021-03" db="UniProtKB">
        <authorList>
            <consortium name="EnsemblPlants"/>
        </authorList>
    </citation>
    <scope>IDENTIFICATION</scope>
</reference>
<reference evidence="2" key="1">
    <citation type="journal article" date="2017" name="Nature">
        <title>The genome of Chenopodium quinoa.</title>
        <authorList>
            <person name="Jarvis D.E."/>
            <person name="Ho Y.S."/>
            <person name="Lightfoot D.J."/>
            <person name="Schmoeckel S.M."/>
            <person name="Li B."/>
            <person name="Borm T.J.A."/>
            <person name="Ohyanagi H."/>
            <person name="Mineta K."/>
            <person name="Michell C.T."/>
            <person name="Saber N."/>
            <person name="Kharbatia N.M."/>
            <person name="Rupper R.R."/>
            <person name="Sharp A.R."/>
            <person name="Dally N."/>
            <person name="Boughton B.A."/>
            <person name="Woo Y.H."/>
            <person name="Gao G."/>
            <person name="Schijlen E.G.W.M."/>
            <person name="Guo X."/>
            <person name="Momin A.A."/>
            <person name="Negrao S."/>
            <person name="Al-Babili S."/>
            <person name="Gehring C."/>
            <person name="Roessner U."/>
            <person name="Jung C."/>
            <person name="Murphy K."/>
            <person name="Arold S.T."/>
            <person name="Gojobori T."/>
            <person name="van der Linden C.G."/>
            <person name="van Loo E.N."/>
            <person name="Jellen E.N."/>
            <person name="Maughan P.J."/>
            <person name="Tester M."/>
        </authorList>
    </citation>
    <scope>NUCLEOTIDE SEQUENCE [LARGE SCALE GENOMIC DNA]</scope>
    <source>
        <strain evidence="2">cv. PI 614886</strain>
    </source>
</reference>
<dbReference type="PANTHER" id="PTHR34064">
    <property type="entry name" value="OS04G0672300 PROTEIN"/>
    <property type="match status" value="1"/>
</dbReference>
<evidence type="ECO:0000256" key="1">
    <source>
        <dbReference type="SAM" id="Phobius"/>
    </source>
</evidence>
<evidence type="ECO:0000313" key="2">
    <source>
        <dbReference type="EnsemblPlants" id="AUR62003797-RA:cds"/>
    </source>
</evidence>
<evidence type="ECO:0000313" key="3">
    <source>
        <dbReference type="Proteomes" id="UP000596660"/>
    </source>
</evidence>
<keyword evidence="1" id="KW-0472">Membrane</keyword>
<accession>A0A803KXN8</accession>
<dbReference type="Proteomes" id="UP000596660">
    <property type="component" value="Unplaced"/>
</dbReference>
<protein>
    <submittedName>
        <fullName evidence="2">Uncharacterized protein</fullName>
    </submittedName>
</protein>
<sequence>MATASADQDFCRILVRSDNEQGSIANTKCGLQSDSQACVDASVICHKTVDDKNSGSFPSCLVTVDIEKGVNDASKIDQDTCGSIKTEISLTKPLRRQNSIQTGGESIPPLMNHILMLLKFNAKDRQPMEKAYNATHNRWRKYKRTGLFDSRRIVLLFSILSSMGTIVLIFLTLRVRQVSEGYIHG</sequence>
<dbReference type="OrthoDB" id="1911818at2759"/>
<feature type="transmembrane region" description="Helical" evidence="1">
    <location>
        <begin position="153"/>
        <end position="173"/>
    </location>
</feature>
<organism evidence="2 3">
    <name type="scientific">Chenopodium quinoa</name>
    <name type="common">Quinoa</name>
    <dbReference type="NCBI Taxonomy" id="63459"/>
    <lineage>
        <taxon>Eukaryota</taxon>
        <taxon>Viridiplantae</taxon>
        <taxon>Streptophyta</taxon>
        <taxon>Embryophyta</taxon>
        <taxon>Tracheophyta</taxon>
        <taxon>Spermatophyta</taxon>
        <taxon>Magnoliopsida</taxon>
        <taxon>eudicotyledons</taxon>
        <taxon>Gunneridae</taxon>
        <taxon>Pentapetalae</taxon>
        <taxon>Caryophyllales</taxon>
        <taxon>Chenopodiaceae</taxon>
        <taxon>Chenopodioideae</taxon>
        <taxon>Atripliceae</taxon>
        <taxon>Chenopodium</taxon>
    </lineage>
</organism>
<keyword evidence="1" id="KW-1133">Transmembrane helix</keyword>
<dbReference type="PANTHER" id="PTHR34064:SF5">
    <property type="entry name" value="PROTEIN, PUTATIVE-RELATED"/>
    <property type="match status" value="1"/>
</dbReference>
<proteinExistence type="predicted"/>